<name>A0ABR3AC85_9AGAR</name>
<feature type="compositionally biased region" description="Basic residues" evidence="1">
    <location>
        <begin position="56"/>
        <end position="73"/>
    </location>
</feature>
<comment type="caution">
    <text evidence="2">The sequence shown here is derived from an EMBL/GenBank/DDBJ whole genome shotgun (WGS) entry which is preliminary data.</text>
</comment>
<gene>
    <name evidence="2" type="primary">cms1</name>
    <name evidence="2" type="ORF">AAF712_001428</name>
</gene>
<feature type="region of interest" description="Disordered" evidence="1">
    <location>
        <begin position="1"/>
        <end position="89"/>
    </location>
</feature>
<evidence type="ECO:0000256" key="1">
    <source>
        <dbReference type="SAM" id="MobiDB-lite"/>
    </source>
</evidence>
<proteinExistence type="predicted"/>
<dbReference type="PANTHER" id="PTHR24030:SF0">
    <property type="entry name" value="PROTEIN CMSS1"/>
    <property type="match status" value="1"/>
</dbReference>
<organism evidence="2 3">
    <name type="scientific">Marasmius tenuissimus</name>
    <dbReference type="NCBI Taxonomy" id="585030"/>
    <lineage>
        <taxon>Eukaryota</taxon>
        <taxon>Fungi</taxon>
        <taxon>Dikarya</taxon>
        <taxon>Basidiomycota</taxon>
        <taxon>Agaricomycotina</taxon>
        <taxon>Agaricomycetes</taxon>
        <taxon>Agaricomycetidae</taxon>
        <taxon>Agaricales</taxon>
        <taxon>Marasmiineae</taxon>
        <taxon>Marasmiaceae</taxon>
        <taxon>Marasmius</taxon>
    </lineage>
</organism>
<protein>
    <submittedName>
        <fullName evidence="2">Protein cms1</fullName>
    </submittedName>
</protein>
<keyword evidence="3" id="KW-1185">Reference proteome</keyword>
<accession>A0ABR3AC85</accession>
<dbReference type="PANTHER" id="PTHR24030">
    <property type="entry name" value="PROTEIN CMSS1"/>
    <property type="match status" value="1"/>
</dbReference>
<dbReference type="EMBL" id="JBBXMP010000003">
    <property type="protein sequence ID" value="KAL0071571.1"/>
    <property type="molecule type" value="Genomic_DNA"/>
</dbReference>
<sequence length="294" mass="32708">MARVGGDDLDDFVLDDYANSSAEEELEEIDDLPADTQFDDDGGAADQDNSAGSTEKKRKRKEKNKERKAKRRKLVEEREVDEPESLASRSPGELADYLLEMSRKVYTDLSKLELEDYRIPESAIVDTATWTGPRTLDHLCTFILKVLPGLHSRLLMKSKANGAPTLIFVTGAALRVADVTRILKSKQLRGEKSGDVAKLFAKHFKLSEHVSYLKRTKVGAAVGTPGRLGKLLCETDALNTSALTHIILDITFRDAKKRNILDIPETREEVFKTVLGSPAIRQAIRTGKVQLVLF</sequence>
<dbReference type="Proteomes" id="UP001437256">
    <property type="component" value="Unassembled WGS sequence"/>
</dbReference>
<evidence type="ECO:0000313" key="3">
    <source>
        <dbReference type="Proteomes" id="UP001437256"/>
    </source>
</evidence>
<dbReference type="InterPro" id="IPR032704">
    <property type="entry name" value="Cms1"/>
</dbReference>
<feature type="compositionally biased region" description="Acidic residues" evidence="1">
    <location>
        <begin position="22"/>
        <end position="43"/>
    </location>
</feature>
<evidence type="ECO:0000313" key="2">
    <source>
        <dbReference type="EMBL" id="KAL0071571.1"/>
    </source>
</evidence>
<dbReference type="Pfam" id="PF14617">
    <property type="entry name" value="CMS1"/>
    <property type="match status" value="1"/>
</dbReference>
<reference evidence="2 3" key="1">
    <citation type="submission" date="2024-05" db="EMBL/GenBank/DDBJ databases">
        <title>A draft genome resource for the thread blight pathogen Marasmius tenuissimus strain MS-2.</title>
        <authorList>
            <person name="Yulfo-Soto G.E."/>
            <person name="Baruah I.K."/>
            <person name="Amoako-Attah I."/>
            <person name="Bukari Y."/>
            <person name="Meinhardt L.W."/>
            <person name="Bailey B.A."/>
            <person name="Cohen S.P."/>
        </authorList>
    </citation>
    <scope>NUCLEOTIDE SEQUENCE [LARGE SCALE GENOMIC DNA]</scope>
    <source>
        <strain evidence="2 3">MS-2</strain>
    </source>
</reference>